<sequence>MAKTIEEIQKKLDSNEAIVMTKEELKMKLKNDEEVSIEDVDVITCATSGVMSGTTALFHIPVAEPGSFTKAREVYINGIPAYPGPCPNELLGSVDVILYGTNHSTTIDEYGGGFLLKDLLMKKEVEVKVIDMEGNEFITNVTLDDMQTARIIGTRMAFKNYNSFTNPDTSAQKSIFNVSPMEGPYNSYSFSGCGDINPLQNDPQQDIIKQGYKVLLNGAEGIIIDNGTRSTPEKPNLLLTADMKEMNPYYMGGFKTGLGPEVFNTVAVAIPVLNEEILDHLRIINREIELPVCDIHGRHLPIDIIDYSIWDDAQLRPILHPDQCFHCIPCLCELYCPVNAFHKKPEIDNDLCYGCGYCSVVCPRGVPEIDMKQIAITVDDKEKTIPVTCRQSDKKRALQMAEELKDAILNGTYKL</sequence>
<dbReference type="InterPro" id="IPR002708">
    <property type="entry name" value="HcyBio"/>
</dbReference>
<dbReference type="Pfam" id="PF01837">
    <property type="entry name" value="HcyBio"/>
    <property type="match status" value="1"/>
</dbReference>
<evidence type="ECO:0000313" key="2">
    <source>
        <dbReference type="EMBL" id="PAV07679.1"/>
    </source>
</evidence>
<dbReference type="InterPro" id="IPR017900">
    <property type="entry name" value="4Fe4S_Fe_S_CS"/>
</dbReference>
<evidence type="ECO:0000259" key="1">
    <source>
        <dbReference type="PROSITE" id="PS51379"/>
    </source>
</evidence>
<dbReference type="EMBL" id="LMVN01000010">
    <property type="protein sequence ID" value="PAV07679.1"/>
    <property type="molecule type" value="Genomic_DNA"/>
</dbReference>
<comment type="caution">
    <text evidence="2">The sequence shown here is derived from an EMBL/GenBank/DDBJ whole genome shotgun (WGS) entry which is preliminary data.</text>
</comment>
<dbReference type="InterPro" id="IPR017896">
    <property type="entry name" value="4Fe4S_Fe-S-bd"/>
</dbReference>
<dbReference type="NCBIfam" id="TIGR03287">
    <property type="entry name" value="methan_mark_16"/>
    <property type="match status" value="1"/>
</dbReference>
<dbReference type="Proteomes" id="UP000246004">
    <property type="component" value="Unassembled WGS sequence"/>
</dbReference>
<reference evidence="2 4" key="2">
    <citation type="journal article" date="2017" name="BMC Genomics">
        <title>Genomic analysis of methanogenic archaea reveals a shift towards energy conservation.</title>
        <authorList>
            <person name="Gilmore S.P."/>
            <person name="Henske J.K."/>
            <person name="Sexton J.A."/>
            <person name="Solomon K.V."/>
            <person name="Seppala S."/>
            <person name="Yoo J.I."/>
            <person name="Huyett L.M."/>
            <person name="Pressman A."/>
            <person name="Cogan J.Z."/>
            <person name="Kivenson V."/>
            <person name="Peng X."/>
            <person name="Tan Y."/>
            <person name="Valentine D.L."/>
            <person name="O'Malley M.A."/>
        </authorList>
    </citation>
    <scope>NUCLEOTIDE SEQUENCE [LARGE SCALE GENOMIC DNA]</scope>
    <source>
        <strain evidence="2 4">1R-7</strain>
    </source>
</reference>
<dbReference type="AlphaFoldDB" id="A0A2A2HE14"/>
<dbReference type="InterPro" id="IPR017677">
    <property type="entry name" value="Methan_mark_16"/>
</dbReference>
<organism evidence="2 4">
    <name type="scientific">Methanosphaera cuniculi</name>
    <dbReference type="NCBI Taxonomy" id="1077256"/>
    <lineage>
        <taxon>Archaea</taxon>
        <taxon>Methanobacteriati</taxon>
        <taxon>Methanobacteriota</taxon>
        <taxon>Methanomada group</taxon>
        <taxon>Methanobacteria</taxon>
        <taxon>Methanobacteriales</taxon>
        <taxon>Methanobacteriaceae</taxon>
        <taxon>Methanosphaera</taxon>
    </lineage>
</organism>
<keyword evidence="4" id="KW-1185">Reference proteome</keyword>
<dbReference type="Pfam" id="PF00037">
    <property type="entry name" value="Fer4"/>
    <property type="match status" value="1"/>
</dbReference>
<dbReference type="PROSITE" id="PS00198">
    <property type="entry name" value="4FE4S_FER_1"/>
    <property type="match status" value="1"/>
</dbReference>
<dbReference type="RefSeq" id="WP_245837637.1">
    <property type="nucleotide sequence ID" value="NZ_CAUHCB010000010.1"/>
</dbReference>
<feature type="domain" description="4Fe-4S ferredoxin-type" evidence="1">
    <location>
        <begin position="343"/>
        <end position="372"/>
    </location>
</feature>
<name>A0A2A2HE14_9EURY</name>
<dbReference type="Proteomes" id="UP000217528">
    <property type="component" value="Unassembled WGS sequence"/>
</dbReference>
<accession>A0A2A2HE14</accession>
<evidence type="ECO:0000313" key="5">
    <source>
        <dbReference type="Proteomes" id="UP000246004"/>
    </source>
</evidence>
<dbReference type="Gene3D" id="3.30.70.20">
    <property type="match status" value="1"/>
</dbReference>
<protein>
    <submittedName>
        <fullName evidence="3">Hydrogenase 2 protein HybA</fullName>
    </submittedName>
</protein>
<dbReference type="PROSITE" id="PS51379">
    <property type="entry name" value="4FE4S_FER_2"/>
    <property type="match status" value="1"/>
</dbReference>
<dbReference type="CDD" id="cd04410">
    <property type="entry name" value="DMSOR_beta-like"/>
    <property type="match status" value="1"/>
</dbReference>
<proteinExistence type="predicted"/>
<gene>
    <name evidence="2" type="ORF">ASJ82_00705</name>
    <name evidence="3" type="ORF">MSCUN_09240</name>
</gene>
<dbReference type="SUPFAM" id="SSF54862">
    <property type="entry name" value="4Fe-4S ferredoxins"/>
    <property type="match status" value="1"/>
</dbReference>
<reference evidence="3 5" key="1">
    <citation type="submission" date="2016-04" db="EMBL/GenBank/DDBJ databases">
        <title>Genome sequence of Methanosphaera cuniculi DSM 4103.</title>
        <authorList>
            <person name="Poehlein A."/>
            <person name="Seedorf H."/>
            <person name="Daniel R."/>
        </authorList>
    </citation>
    <scope>NUCLEOTIDE SEQUENCE [LARGE SCALE GENOMIC DNA]</scope>
    <source>
        <strain evidence="3 5">DSM 4103</strain>
    </source>
</reference>
<evidence type="ECO:0000313" key="4">
    <source>
        <dbReference type="Proteomes" id="UP000217528"/>
    </source>
</evidence>
<evidence type="ECO:0000313" key="3">
    <source>
        <dbReference type="EMBL" id="PWL08194.1"/>
    </source>
</evidence>
<dbReference type="GO" id="GO:0016491">
    <property type="term" value="F:oxidoreductase activity"/>
    <property type="evidence" value="ECO:0007669"/>
    <property type="project" value="UniProtKB-ARBA"/>
</dbReference>
<dbReference type="EMBL" id="LWMS01000026">
    <property type="protein sequence ID" value="PWL08194.1"/>
    <property type="molecule type" value="Genomic_DNA"/>
</dbReference>